<evidence type="ECO:0000313" key="1">
    <source>
        <dbReference type="EMBL" id="OOO62427.1"/>
    </source>
</evidence>
<dbReference type="RefSeq" id="WP_235838167.1">
    <property type="nucleotide sequence ID" value="NZ_JADPGM010000009.1"/>
</dbReference>
<dbReference type="Proteomes" id="UP000190256">
    <property type="component" value="Unassembled WGS sequence"/>
</dbReference>
<gene>
    <name evidence="1" type="ORF">BS637_06175</name>
    <name evidence="2" type="ORF">BS638_08940</name>
</gene>
<evidence type="ECO:0000313" key="4">
    <source>
        <dbReference type="Proteomes" id="UP000190256"/>
    </source>
</evidence>
<keyword evidence="3" id="KW-1185">Reference proteome</keyword>
<proteinExistence type="predicted"/>
<name>A0A1S9I4H8_9CLOT</name>
<dbReference type="STRING" id="1962263.BS637_06175"/>
<reference evidence="1 3" key="1">
    <citation type="submission" date="2016-12" db="EMBL/GenBank/DDBJ databases">
        <title>Clostridium tepidum sp. nov., a close relative of Clostridium sporogenes and Clostridium botulinum Group I.</title>
        <authorList>
            <person name="Dobritsa A.P."/>
            <person name="Kutumbaka K."/>
            <person name="Werner K."/>
            <person name="Samadpour M."/>
        </authorList>
    </citation>
    <scope>NUCLEOTIDE SEQUENCE [LARGE SCALE GENOMIC DNA]</scope>
    <source>
        <strain evidence="1 3">PE</strain>
    </source>
</reference>
<dbReference type="EMBL" id="MRAD01000005">
    <property type="protein sequence ID" value="OOO62427.1"/>
    <property type="molecule type" value="Genomic_DNA"/>
</dbReference>
<dbReference type="EMBL" id="MRAE01000020">
    <property type="protein sequence ID" value="OOO65254.1"/>
    <property type="molecule type" value="Genomic_DNA"/>
</dbReference>
<evidence type="ECO:0000313" key="2">
    <source>
        <dbReference type="EMBL" id="OOO65254.1"/>
    </source>
</evidence>
<organism evidence="2 4">
    <name type="scientific">Clostridium tepidum</name>
    <dbReference type="NCBI Taxonomy" id="1962263"/>
    <lineage>
        <taxon>Bacteria</taxon>
        <taxon>Bacillati</taxon>
        <taxon>Bacillota</taxon>
        <taxon>Clostridia</taxon>
        <taxon>Eubacteriales</taxon>
        <taxon>Clostridiaceae</taxon>
        <taxon>Clostridium</taxon>
    </lineage>
</organism>
<dbReference type="AlphaFoldDB" id="A0A1S9I4H8"/>
<sequence length="123" mass="14381">MSGLPRKEQYKMLAKATDRTMSSIFFTRIDRSSKKEKIIKIYTMNDDYMNKINLSNGRKLDKTMMNTNYFLSTENTGDKNQIGVIESISDDFIFEVRTLNNMLIDGMKFKGFCTMNFPRNKTI</sequence>
<dbReference type="Proteomes" id="UP000190206">
    <property type="component" value="Unassembled WGS sequence"/>
</dbReference>
<protein>
    <submittedName>
        <fullName evidence="2">Uncharacterized protein</fullName>
    </submittedName>
</protein>
<comment type="caution">
    <text evidence="2">The sequence shown here is derived from an EMBL/GenBank/DDBJ whole genome shotgun (WGS) entry which is preliminary data.</text>
</comment>
<accession>A0A1S9I4H8</accession>
<reference evidence="2 4" key="2">
    <citation type="submission" date="2016-12" db="EMBL/GenBank/DDBJ databases">
        <title>Clostridium tepidum sp. nov., a close relative of Clostridium sporogenes and Clostridium botulinum Group I.</title>
        <authorList>
            <person name="Dobritsa A.P."/>
            <person name="Kutumbaka K.K."/>
            <person name="Werner K."/>
            <person name="Wiedmann M."/>
            <person name="Asmus A."/>
            <person name="Samadpour M."/>
        </authorList>
    </citation>
    <scope>NUCLEOTIDE SEQUENCE [LARGE SCALE GENOMIC DNA]</scope>
    <source>
        <strain evidence="2 4">IEH 97212</strain>
    </source>
</reference>
<evidence type="ECO:0000313" key="3">
    <source>
        <dbReference type="Proteomes" id="UP000190206"/>
    </source>
</evidence>